<name>A0A0F9N3X4_9ZZZZ</name>
<dbReference type="EMBL" id="LAZR01008846">
    <property type="protein sequence ID" value="KKM76207.1"/>
    <property type="molecule type" value="Genomic_DNA"/>
</dbReference>
<protein>
    <submittedName>
        <fullName evidence="2">Uncharacterized protein</fullName>
    </submittedName>
</protein>
<gene>
    <name evidence="2" type="ORF">LCGC14_1382390</name>
</gene>
<keyword evidence="1" id="KW-1133">Transmembrane helix</keyword>
<dbReference type="AlphaFoldDB" id="A0A0F9N3X4"/>
<organism evidence="2">
    <name type="scientific">marine sediment metagenome</name>
    <dbReference type="NCBI Taxonomy" id="412755"/>
    <lineage>
        <taxon>unclassified sequences</taxon>
        <taxon>metagenomes</taxon>
        <taxon>ecological metagenomes</taxon>
    </lineage>
</organism>
<feature type="transmembrane region" description="Helical" evidence="1">
    <location>
        <begin position="6"/>
        <end position="28"/>
    </location>
</feature>
<evidence type="ECO:0000313" key="2">
    <source>
        <dbReference type="EMBL" id="KKM76207.1"/>
    </source>
</evidence>
<reference evidence="2" key="1">
    <citation type="journal article" date="2015" name="Nature">
        <title>Complex archaea that bridge the gap between prokaryotes and eukaryotes.</title>
        <authorList>
            <person name="Spang A."/>
            <person name="Saw J.H."/>
            <person name="Jorgensen S.L."/>
            <person name="Zaremba-Niedzwiedzka K."/>
            <person name="Martijn J."/>
            <person name="Lind A.E."/>
            <person name="van Eijk R."/>
            <person name="Schleper C."/>
            <person name="Guy L."/>
            <person name="Ettema T.J."/>
        </authorList>
    </citation>
    <scope>NUCLEOTIDE SEQUENCE</scope>
</reference>
<keyword evidence="1" id="KW-0472">Membrane</keyword>
<accession>A0A0F9N3X4</accession>
<comment type="caution">
    <text evidence="2">The sequence shown here is derived from an EMBL/GenBank/DDBJ whole genome shotgun (WGS) entry which is preliminary data.</text>
</comment>
<proteinExistence type="predicted"/>
<sequence length="38" mass="3889">MSIADAIVIASGLIVIGITTVAGIWAVVQLTISKIRHG</sequence>
<evidence type="ECO:0000256" key="1">
    <source>
        <dbReference type="SAM" id="Phobius"/>
    </source>
</evidence>
<keyword evidence="1" id="KW-0812">Transmembrane</keyword>